<organism evidence="1">
    <name type="scientific">uncultured marine virus</name>
    <dbReference type="NCBI Taxonomy" id="186617"/>
    <lineage>
        <taxon>Viruses</taxon>
        <taxon>environmental samples</taxon>
    </lineage>
</organism>
<dbReference type="EMBL" id="KR029610">
    <property type="protein sequence ID" value="AKH48865.1"/>
    <property type="molecule type" value="Genomic_DNA"/>
</dbReference>
<evidence type="ECO:0000313" key="1">
    <source>
        <dbReference type="EMBL" id="AKH48865.1"/>
    </source>
</evidence>
<proteinExistence type="predicted"/>
<name>A0A0F7LAA8_9VIRU</name>
<accession>A0A0F7LAA8</accession>
<reference evidence="1" key="2">
    <citation type="submission" date="2015-03" db="EMBL/GenBank/DDBJ databases">
        <authorList>
            <person name="Chow C.-E.T."/>
            <person name="Winget D.M."/>
            <person name="White R.A.III."/>
            <person name="Hallam S.J."/>
            <person name="Suttle C.A."/>
        </authorList>
    </citation>
    <scope>NUCLEOTIDE SEQUENCE</scope>
    <source>
        <strain evidence="1">Oxic3_4</strain>
    </source>
</reference>
<reference evidence="1" key="1">
    <citation type="journal article" date="2015" name="Front. Microbiol.">
        <title>Combining genomic sequencing methods to explore viral diversity and reveal potential virus-host interactions.</title>
        <authorList>
            <person name="Chow C.E."/>
            <person name="Winget D.M."/>
            <person name="White R.A.III."/>
            <person name="Hallam S.J."/>
            <person name="Suttle C.A."/>
        </authorList>
    </citation>
    <scope>NUCLEOTIDE SEQUENCE</scope>
    <source>
        <strain evidence="1">Oxic3_4</strain>
    </source>
</reference>
<sequence length="53" mass="5992">MKFSLSVKVRRMRSVSKRSVKSLMFRLNMPWALGKSPTMTVQSGLNSISTSED</sequence>
<protein>
    <submittedName>
        <fullName evidence="1">Major capsid protein</fullName>
    </submittedName>
</protein>